<feature type="compositionally biased region" description="Low complexity" evidence="4">
    <location>
        <begin position="71"/>
        <end position="85"/>
    </location>
</feature>
<evidence type="ECO:0000313" key="9">
    <source>
        <dbReference type="Proteomes" id="UP000011715"/>
    </source>
</evidence>
<dbReference type="EMBL" id="ADBL01002467">
    <property type="status" value="NOT_ANNOTATED_CDS"/>
    <property type="molecule type" value="Genomic_DNA"/>
</dbReference>
<feature type="compositionally biased region" description="Acidic residues" evidence="4">
    <location>
        <begin position="374"/>
        <end position="417"/>
    </location>
</feature>
<dbReference type="GO" id="GO:0004386">
    <property type="term" value="F:helicase activity"/>
    <property type="evidence" value="ECO:0007669"/>
    <property type="project" value="UniProtKB-KW"/>
</dbReference>
<feature type="compositionally biased region" description="Polar residues" evidence="4">
    <location>
        <begin position="123"/>
        <end position="132"/>
    </location>
</feature>
<dbReference type="Pfam" id="PF00176">
    <property type="entry name" value="SNF2-rel_dom"/>
    <property type="match status" value="1"/>
</dbReference>
<reference evidence="7" key="3">
    <citation type="submission" date="2011-03" db="EMBL/GenBank/DDBJ databases">
        <title>Annotation of Magnaporthe poae ATCC 64411.</title>
        <authorList>
            <person name="Ma L.-J."/>
            <person name="Dead R."/>
            <person name="Young S.K."/>
            <person name="Zeng Q."/>
            <person name="Gargeya S."/>
            <person name="Fitzgerald M."/>
            <person name="Haas B."/>
            <person name="Abouelleil A."/>
            <person name="Alvarado L."/>
            <person name="Arachchi H.M."/>
            <person name="Berlin A."/>
            <person name="Brown A."/>
            <person name="Chapman S.B."/>
            <person name="Chen Z."/>
            <person name="Dunbar C."/>
            <person name="Freedman E."/>
            <person name="Gearin G."/>
            <person name="Gellesch M."/>
            <person name="Goldberg J."/>
            <person name="Griggs A."/>
            <person name="Gujja S."/>
            <person name="Heiman D."/>
            <person name="Howarth C."/>
            <person name="Larson L."/>
            <person name="Lui A."/>
            <person name="MacDonald P.J.P."/>
            <person name="Mehta T."/>
            <person name="Montmayeur A."/>
            <person name="Murphy C."/>
            <person name="Neiman D."/>
            <person name="Pearson M."/>
            <person name="Priest M."/>
            <person name="Roberts A."/>
            <person name="Saif S."/>
            <person name="Shea T."/>
            <person name="Shenoy N."/>
            <person name="Sisk P."/>
            <person name="Stolte C."/>
            <person name="Sykes S."/>
            <person name="Yandava C."/>
            <person name="Wortman J."/>
            <person name="Nusbaum C."/>
            <person name="Birren B."/>
        </authorList>
    </citation>
    <scope>NUCLEOTIDE SEQUENCE</scope>
    <source>
        <strain evidence="7">ATCC 64411</strain>
    </source>
</reference>
<dbReference type="Pfam" id="PF00271">
    <property type="entry name" value="Helicase_C"/>
    <property type="match status" value="1"/>
</dbReference>
<feature type="region of interest" description="Disordered" evidence="4">
    <location>
        <begin position="528"/>
        <end position="556"/>
    </location>
</feature>
<dbReference type="GO" id="GO:0016787">
    <property type="term" value="F:hydrolase activity"/>
    <property type="evidence" value="ECO:0007669"/>
    <property type="project" value="UniProtKB-KW"/>
</dbReference>
<dbReference type="PROSITE" id="PS51192">
    <property type="entry name" value="HELICASE_ATP_BIND_1"/>
    <property type="match status" value="1"/>
</dbReference>
<keyword evidence="3" id="KW-0067">ATP-binding</keyword>
<feature type="region of interest" description="Disordered" evidence="4">
    <location>
        <begin position="273"/>
        <end position="420"/>
    </location>
</feature>
<reference evidence="8" key="5">
    <citation type="submission" date="2015-06" db="UniProtKB">
        <authorList>
            <consortium name="EnsemblFungi"/>
        </authorList>
    </citation>
    <scope>IDENTIFICATION</scope>
    <source>
        <strain evidence="8">ATCC 64411</strain>
    </source>
</reference>
<dbReference type="InterPro" id="IPR027417">
    <property type="entry name" value="P-loop_NTPase"/>
</dbReference>
<dbReference type="STRING" id="644358.A0A0C4EAH6"/>
<gene>
    <name evidence="7" type="ORF">MAPG_09647</name>
</gene>
<feature type="compositionally biased region" description="Polar residues" evidence="4">
    <location>
        <begin position="1"/>
        <end position="12"/>
    </location>
</feature>
<evidence type="ECO:0000256" key="2">
    <source>
        <dbReference type="ARBA" id="ARBA00022801"/>
    </source>
</evidence>
<dbReference type="GO" id="GO:0003677">
    <property type="term" value="F:DNA binding"/>
    <property type="evidence" value="ECO:0007669"/>
    <property type="project" value="UniProtKB-KW"/>
</dbReference>
<dbReference type="CDD" id="cd18793">
    <property type="entry name" value="SF2_C_SNF"/>
    <property type="match status" value="1"/>
</dbReference>
<accession>A0A0C4EAH6</accession>
<dbReference type="SMART" id="SM00490">
    <property type="entry name" value="HELICc"/>
    <property type="match status" value="1"/>
</dbReference>
<sequence>MSFSNLVPTQPASPLARRPKVVMPSSPLSPTIDLSIDSDSDDVGGEPTLPATRSRHFTQATQIVDRPTLKPTAPSLSSSRSASPTVEVPASSPFRQNASAAGGRLASAMAPRGTSFRPPPAQLRQTRQTNFRPPQVLGKRSSPGAEGRDPASSPKGAIYVGDSSEDERPTRGDIPRTSFNRNDTKDSASASSITSPNTSSVSELSEIELPPKGSILEKRLERLIYYTSKVNRTPPLCKIVPNRTLAEYQTALLKCNEDKDEAATWLLDNPATKKARQVGPKGAPTDKKAAKKGDVRSFIQSFAHGKSDAGSSKASPMTVDDSDADEIVVATPHRKPIKRLQRGRRPGASPASSPVKSAIKPQAKKPQAKKSQEDSEGEEEEDEEEEEEEEEEPIAITDDDDSDSDAYDNPEPQDDDSRDEKENRVLKYLNECELNGLLAICGSSKQKKDGAKAMINARPLRTLAEAKDVTVTGNTKGRKSKAEVIGVGEDIVHEVSRFIKSLDAIDKVVRKCDEEGVRMKSITDHWNMDSRGNKITDQRRDGQLTPSSADGHPLKVQDLPISREPKMMRGRCSMKSYQLWGLNWLHQLYQRKFGCILADDMGLGKTCQIISFMSHIIESYDSSSGEDRPWPNLIVVPPSTFDNWQGEFKKFAPGIKVTVYHGKDREWLGDDIRHSPEDHHVVLTTYTQLGRSGERDHTKIISRIHPNVAIFDEGHNLKNSKTKLYKDLCRITANWRVLLTGTPVQNNLMEMINLLNFIQPQLFDGQVETLKDLFDQKVTLQEVSNGAMLFSDRVRRARSILEPFILQRQKEQVLDGFPPKTSRVVYCDMDEAQKKIYYEYHNRFRNGKDSGRGTSTSTNRTSNDQNNVWMQLRKAAIHSQLFRRHFTDKMVEDMADVLMRKVPQRRLKQDNKKHLIAELKDLSDFELHVWCVDEPCVKSFDVDSGSWMRSGKVQHLLGLLREFRQNGDRALVFTRFAKVNEILSECLLTADVPHLSFQGSTAVELRQDMIDQFNEDKDITAFLLTTGAGGTGINLASANKVIIFDQSDNPQDDVQAENRAHRFGQTRPVEVIRLISSGTVEELVYRACQKKLELAKRVTGAGMPVGDEIDVEAEVRQMLAEEDEKKKEAGEDEKEKV</sequence>
<evidence type="ECO:0000256" key="4">
    <source>
        <dbReference type="SAM" id="MobiDB-lite"/>
    </source>
</evidence>
<protein>
    <submittedName>
        <fullName evidence="7">Chromodomain-helicase-DNA-binding protein 3</fullName>
    </submittedName>
</protein>
<dbReference type="OrthoDB" id="5857104at2759"/>
<dbReference type="Gene3D" id="3.40.50.10810">
    <property type="entry name" value="Tandem AAA-ATPase domain"/>
    <property type="match status" value="1"/>
</dbReference>
<feature type="compositionally biased region" description="Basic and acidic residues" evidence="4">
    <location>
        <begin position="1123"/>
        <end position="1137"/>
    </location>
</feature>
<keyword evidence="2" id="KW-0378">Hydrolase</keyword>
<reference evidence="7" key="1">
    <citation type="submission" date="2010-05" db="EMBL/GenBank/DDBJ databases">
        <title>The Genome Sequence of Magnaporthe poae strain ATCC 64411.</title>
        <authorList>
            <consortium name="The Broad Institute Genome Sequencing Platform"/>
            <consortium name="Broad Institute Genome Sequencing Center for Infectious Disease"/>
            <person name="Ma L.-J."/>
            <person name="Dead R."/>
            <person name="Young S."/>
            <person name="Zeng Q."/>
            <person name="Koehrsen M."/>
            <person name="Alvarado L."/>
            <person name="Berlin A."/>
            <person name="Chapman S.B."/>
            <person name="Chen Z."/>
            <person name="Freedman E."/>
            <person name="Gellesch M."/>
            <person name="Goldberg J."/>
            <person name="Griggs A."/>
            <person name="Gujja S."/>
            <person name="Heilman E.R."/>
            <person name="Heiman D."/>
            <person name="Hepburn T."/>
            <person name="Howarth C."/>
            <person name="Jen D."/>
            <person name="Larson L."/>
            <person name="Mehta T."/>
            <person name="Neiman D."/>
            <person name="Pearson M."/>
            <person name="Roberts A."/>
            <person name="Saif S."/>
            <person name="Shea T."/>
            <person name="Shenoy N."/>
            <person name="Sisk P."/>
            <person name="Stolte C."/>
            <person name="Sykes S."/>
            <person name="Walk T."/>
            <person name="White J."/>
            <person name="Yandava C."/>
            <person name="Haas B."/>
            <person name="Nusbaum C."/>
            <person name="Birren B."/>
        </authorList>
    </citation>
    <scope>NUCLEOTIDE SEQUENCE</scope>
    <source>
        <strain evidence="7">ATCC 64411</strain>
    </source>
</reference>
<dbReference type="InterPro" id="IPR014001">
    <property type="entry name" value="Helicase_ATP-bd"/>
</dbReference>
<keyword evidence="7" id="KW-0347">Helicase</keyword>
<dbReference type="PANTHER" id="PTHR10799">
    <property type="entry name" value="SNF2/RAD54 HELICASE FAMILY"/>
    <property type="match status" value="1"/>
</dbReference>
<name>A0A0C4EAH6_MAGP6</name>
<dbReference type="InterPro" id="IPR000330">
    <property type="entry name" value="SNF2_N"/>
</dbReference>
<feature type="region of interest" description="Disordered" evidence="4">
    <location>
        <begin position="1116"/>
        <end position="1137"/>
    </location>
</feature>
<dbReference type="SUPFAM" id="SSF52540">
    <property type="entry name" value="P-loop containing nucleoside triphosphate hydrolases"/>
    <property type="match status" value="2"/>
</dbReference>
<feature type="compositionally biased region" description="Low complexity" evidence="4">
    <location>
        <begin position="187"/>
        <end position="202"/>
    </location>
</feature>
<dbReference type="Proteomes" id="UP000011715">
    <property type="component" value="Unassembled WGS sequence"/>
</dbReference>
<feature type="domain" description="Helicase ATP-binding" evidence="5">
    <location>
        <begin position="586"/>
        <end position="761"/>
    </location>
</feature>
<keyword evidence="7" id="KW-0238">DNA-binding</keyword>
<dbReference type="InterPro" id="IPR049730">
    <property type="entry name" value="SNF2/RAD54-like_C"/>
</dbReference>
<dbReference type="CDD" id="cd17919">
    <property type="entry name" value="DEXHc_Snf"/>
    <property type="match status" value="1"/>
</dbReference>
<dbReference type="OMA" id="IQDKWAA"/>
<dbReference type="EMBL" id="GL876976">
    <property type="protein sequence ID" value="KLU91124.1"/>
    <property type="molecule type" value="Genomic_DNA"/>
</dbReference>
<reference evidence="8" key="4">
    <citation type="journal article" date="2015" name="G3 (Bethesda)">
        <title>Genome sequences of three phytopathogenic species of the Magnaporthaceae family of fungi.</title>
        <authorList>
            <person name="Okagaki L.H."/>
            <person name="Nunes C.C."/>
            <person name="Sailsbery J."/>
            <person name="Clay B."/>
            <person name="Brown D."/>
            <person name="John T."/>
            <person name="Oh Y."/>
            <person name="Young N."/>
            <person name="Fitzgerald M."/>
            <person name="Haas B.J."/>
            <person name="Zeng Q."/>
            <person name="Young S."/>
            <person name="Adiconis X."/>
            <person name="Fan L."/>
            <person name="Levin J.Z."/>
            <person name="Mitchell T.K."/>
            <person name="Okubara P.A."/>
            <person name="Farman M.L."/>
            <person name="Kohn L.M."/>
            <person name="Birren B."/>
            <person name="Ma L.-J."/>
            <person name="Dean R.A."/>
        </authorList>
    </citation>
    <scope>NUCLEOTIDE SEQUENCE</scope>
    <source>
        <strain evidence="8">ATCC 64411 / 73-15</strain>
    </source>
</reference>
<dbReference type="AlphaFoldDB" id="A0A0C4EAH6"/>
<dbReference type="VEuPathDB" id="FungiDB:MAPG_09647"/>
<evidence type="ECO:0000256" key="3">
    <source>
        <dbReference type="ARBA" id="ARBA00022840"/>
    </source>
</evidence>
<organism evidence="8 9">
    <name type="scientific">Magnaporthiopsis poae (strain ATCC 64411 / 73-15)</name>
    <name type="common">Kentucky bluegrass fungus</name>
    <name type="synonym">Magnaporthe poae</name>
    <dbReference type="NCBI Taxonomy" id="644358"/>
    <lineage>
        <taxon>Eukaryota</taxon>
        <taxon>Fungi</taxon>
        <taxon>Dikarya</taxon>
        <taxon>Ascomycota</taxon>
        <taxon>Pezizomycotina</taxon>
        <taxon>Sordariomycetes</taxon>
        <taxon>Sordariomycetidae</taxon>
        <taxon>Magnaporthales</taxon>
        <taxon>Magnaporthaceae</taxon>
        <taxon>Magnaporthiopsis</taxon>
    </lineage>
</organism>
<proteinExistence type="predicted"/>
<evidence type="ECO:0000313" key="7">
    <source>
        <dbReference type="EMBL" id="KLU91124.1"/>
    </source>
</evidence>
<evidence type="ECO:0000259" key="5">
    <source>
        <dbReference type="PROSITE" id="PS51192"/>
    </source>
</evidence>
<feature type="domain" description="Helicase C-terminal" evidence="6">
    <location>
        <begin position="952"/>
        <end position="1117"/>
    </location>
</feature>
<dbReference type="eggNOG" id="KOG0389">
    <property type="taxonomic scope" value="Eukaryota"/>
</dbReference>
<keyword evidence="9" id="KW-1185">Reference proteome</keyword>
<evidence type="ECO:0000313" key="8">
    <source>
        <dbReference type="EnsemblFungi" id="MAPG_09647T0"/>
    </source>
</evidence>
<evidence type="ECO:0000259" key="6">
    <source>
        <dbReference type="PROSITE" id="PS51194"/>
    </source>
</evidence>
<dbReference type="PROSITE" id="PS51194">
    <property type="entry name" value="HELICASE_CTER"/>
    <property type="match status" value="1"/>
</dbReference>
<feature type="compositionally biased region" description="Basic residues" evidence="4">
    <location>
        <begin position="332"/>
        <end position="345"/>
    </location>
</feature>
<feature type="compositionally biased region" description="Basic and acidic residues" evidence="4">
    <location>
        <begin position="528"/>
        <end position="542"/>
    </location>
</feature>
<dbReference type="SMART" id="SM00487">
    <property type="entry name" value="DEXDc"/>
    <property type="match status" value="1"/>
</dbReference>
<keyword evidence="1" id="KW-0547">Nucleotide-binding</keyword>
<feature type="region of interest" description="Disordered" evidence="4">
    <location>
        <begin position="1"/>
        <end position="207"/>
    </location>
</feature>
<dbReference type="InterPro" id="IPR038718">
    <property type="entry name" value="SNF2-like_sf"/>
</dbReference>
<evidence type="ECO:0000256" key="1">
    <source>
        <dbReference type="ARBA" id="ARBA00022741"/>
    </source>
</evidence>
<dbReference type="GO" id="GO:0005524">
    <property type="term" value="F:ATP binding"/>
    <property type="evidence" value="ECO:0007669"/>
    <property type="project" value="InterPro"/>
</dbReference>
<dbReference type="EnsemblFungi" id="MAPG_09647T0">
    <property type="protein sequence ID" value="MAPG_09647T0"/>
    <property type="gene ID" value="MAPG_09647"/>
</dbReference>
<feature type="compositionally biased region" description="Basic and acidic residues" evidence="4">
    <location>
        <begin position="284"/>
        <end position="295"/>
    </location>
</feature>
<dbReference type="Gene3D" id="3.40.50.300">
    <property type="entry name" value="P-loop containing nucleotide triphosphate hydrolases"/>
    <property type="match status" value="1"/>
</dbReference>
<dbReference type="InterPro" id="IPR001650">
    <property type="entry name" value="Helicase_C-like"/>
</dbReference>
<reference evidence="9" key="2">
    <citation type="submission" date="2010-05" db="EMBL/GenBank/DDBJ databases">
        <title>The genome sequence of Magnaporthe poae strain ATCC 64411.</title>
        <authorList>
            <person name="Ma L.-J."/>
            <person name="Dead R."/>
            <person name="Young S."/>
            <person name="Zeng Q."/>
            <person name="Koehrsen M."/>
            <person name="Alvarado L."/>
            <person name="Berlin A."/>
            <person name="Chapman S.B."/>
            <person name="Chen Z."/>
            <person name="Freedman E."/>
            <person name="Gellesch M."/>
            <person name="Goldberg J."/>
            <person name="Griggs A."/>
            <person name="Gujja S."/>
            <person name="Heilman E.R."/>
            <person name="Heiman D."/>
            <person name="Hepburn T."/>
            <person name="Howarth C."/>
            <person name="Jen D."/>
            <person name="Larson L."/>
            <person name="Mehta T."/>
            <person name="Neiman D."/>
            <person name="Pearson M."/>
            <person name="Roberts A."/>
            <person name="Saif S."/>
            <person name="Shea T."/>
            <person name="Shenoy N."/>
            <person name="Sisk P."/>
            <person name="Stolte C."/>
            <person name="Sykes S."/>
            <person name="Walk T."/>
            <person name="White J."/>
            <person name="Yandava C."/>
            <person name="Haas B."/>
            <person name="Nusbaum C."/>
            <person name="Birren B."/>
        </authorList>
    </citation>
    <scope>NUCLEOTIDE SEQUENCE [LARGE SCALE GENOMIC DNA]</scope>
    <source>
        <strain evidence="9">ATCC 64411 / 73-15</strain>
    </source>
</reference>